<sequence length="116" mass="12424">MCAPRNALRLLELLVERYPDNEKLAKRLAGLHVFMPLLRLPWPQAEPAASYLGAALESAGAAGGALRRSAAKVLQTAMDTELGMQVAADHPELCLQGLLALLHLVLDEPEALCATT</sequence>
<protein>
    <submittedName>
        <fullName evidence="1">Uncharacterized protein</fullName>
    </submittedName>
</protein>
<accession>A0AA36HXV2</accession>
<comment type="caution">
    <text evidence="1">The sequence shown here is derived from an EMBL/GenBank/DDBJ whole genome shotgun (WGS) entry which is preliminary data.</text>
</comment>
<name>A0AA36HXV2_9DINO</name>
<dbReference type="EMBL" id="CAUJNA010000444">
    <property type="protein sequence ID" value="CAJ1377091.1"/>
    <property type="molecule type" value="Genomic_DNA"/>
</dbReference>
<feature type="non-terminal residue" evidence="1">
    <location>
        <position position="1"/>
    </location>
</feature>
<gene>
    <name evidence="1" type="ORF">EVOR1521_LOCUS5989</name>
</gene>
<proteinExistence type="predicted"/>
<organism evidence="1 2">
    <name type="scientific">Effrenium voratum</name>
    <dbReference type="NCBI Taxonomy" id="2562239"/>
    <lineage>
        <taxon>Eukaryota</taxon>
        <taxon>Sar</taxon>
        <taxon>Alveolata</taxon>
        <taxon>Dinophyceae</taxon>
        <taxon>Suessiales</taxon>
        <taxon>Symbiodiniaceae</taxon>
        <taxon>Effrenium</taxon>
    </lineage>
</organism>
<evidence type="ECO:0000313" key="1">
    <source>
        <dbReference type="EMBL" id="CAJ1377091.1"/>
    </source>
</evidence>
<dbReference type="AlphaFoldDB" id="A0AA36HXV2"/>
<keyword evidence="2" id="KW-1185">Reference proteome</keyword>
<reference evidence="1" key="1">
    <citation type="submission" date="2023-08" db="EMBL/GenBank/DDBJ databases">
        <authorList>
            <person name="Chen Y."/>
            <person name="Shah S."/>
            <person name="Dougan E. K."/>
            <person name="Thang M."/>
            <person name="Chan C."/>
        </authorList>
    </citation>
    <scope>NUCLEOTIDE SEQUENCE</scope>
</reference>
<evidence type="ECO:0000313" key="2">
    <source>
        <dbReference type="Proteomes" id="UP001178507"/>
    </source>
</evidence>
<dbReference type="Proteomes" id="UP001178507">
    <property type="component" value="Unassembled WGS sequence"/>
</dbReference>